<evidence type="ECO:0000313" key="3">
    <source>
        <dbReference type="EMBL" id="PWA42520.1"/>
    </source>
</evidence>
<feature type="domain" description="CPL3 ARM repeat" evidence="2">
    <location>
        <begin position="36"/>
        <end position="103"/>
    </location>
</feature>
<dbReference type="InterPro" id="IPR057473">
    <property type="entry name" value="ARM_CPL3"/>
</dbReference>
<evidence type="ECO:0000256" key="1">
    <source>
        <dbReference type="SAM" id="MobiDB-lite"/>
    </source>
</evidence>
<proteinExistence type="predicted"/>
<dbReference type="AlphaFoldDB" id="A0A2U1L0M5"/>
<organism evidence="3 4">
    <name type="scientific">Artemisia annua</name>
    <name type="common">Sweet wormwood</name>
    <dbReference type="NCBI Taxonomy" id="35608"/>
    <lineage>
        <taxon>Eukaryota</taxon>
        <taxon>Viridiplantae</taxon>
        <taxon>Streptophyta</taxon>
        <taxon>Embryophyta</taxon>
        <taxon>Tracheophyta</taxon>
        <taxon>Spermatophyta</taxon>
        <taxon>Magnoliopsida</taxon>
        <taxon>eudicotyledons</taxon>
        <taxon>Gunneridae</taxon>
        <taxon>Pentapetalae</taxon>
        <taxon>asterids</taxon>
        <taxon>campanulids</taxon>
        <taxon>Asterales</taxon>
        <taxon>Asteraceae</taxon>
        <taxon>Asteroideae</taxon>
        <taxon>Anthemideae</taxon>
        <taxon>Artemisiinae</taxon>
        <taxon>Artemisia</taxon>
    </lineage>
</organism>
<evidence type="ECO:0000313" key="4">
    <source>
        <dbReference type="Proteomes" id="UP000245207"/>
    </source>
</evidence>
<name>A0A2U1L0M5_ARTAN</name>
<protein>
    <submittedName>
        <fullName evidence="3">C-terminal domain phosphatase-like 3</fullName>
    </submittedName>
</protein>
<dbReference type="Pfam" id="PF25505">
    <property type="entry name" value="ARM_CPL3"/>
    <property type="match status" value="1"/>
</dbReference>
<keyword evidence="4" id="KW-1185">Reference proteome</keyword>
<evidence type="ECO:0000259" key="2">
    <source>
        <dbReference type="Pfam" id="PF25505"/>
    </source>
</evidence>
<accession>A0A2U1L0M5</accession>
<comment type="caution">
    <text evidence="3">The sequence shown here is derived from an EMBL/GenBank/DDBJ whole genome shotgun (WGS) entry which is preliminary data.</text>
</comment>
<reference evidence="3 4" key="1">
    <citation type="journal article" date="2018" name="Mol. Plant">
        <title>The genome of Artemisia annua provides insight into the evolution of Asteraceae family and artemisinin biosynthesis.</title>
        <authorList>
            <person name="Shen Q."/>
            <person name="Zhang L."/>
            <person name="Liao Z."/>
            <person name="Wang S."/>
            <person name="Yan T."/>
            <person name="Shi P."/>
            <person name="Liu M."/>
            <person name="Fu X."/>
            <person name="Pan Q."/>
            <person name="Wang Y."/>
            <person name="Lv Z."/>
            <person name="Lu X."/>
            <person name="Zhang F."/>
            <person name="Jiang W."/>
            <person name="Ma Y."/>
            <person name="Chen M."/>
            <person name="Hao X."/>
            <person name="Li L."/>
            <person name="Tang Y."/>
            <person name="Lv G."/>
            <person name="Zhou Y."/>
            <person name="Sun X."/>
            <person name="Brodelius P.E."/>
            <person name="Rose J.K.C."/>
            <person name="Tang K."/>
        </authorList>
    </citation>
    <scope>NUCLEOTIDE SEQUENCE [LARGE SCALE GENOMIC DNA]</scope>
    <source>
        <strain evidence="4">cv. Huhao1</strain>
        <tissue evidence="3">Leaf</tissue>
    </source>
</reference>
<sequence length="336" mass="36853">MARMLYQPASPSAPRESRFGFTRILFFWKFSSPILFEDVCSRLEDLLETLSTLLSDNADLSKDDLVQLAFSVRTVFSSMNQNKKELKRQILSRMLTNVKSYTPVETMFVSCNKDVVGSSTSENDKDVDTLAAPSAEITKQKVSSVSQEFDVLDDIPIRTSNTTTLTPPNPAAVGAIPFVLHSALTASAHGRLSHDFTTGSPSLLSRYSSPIAMTQSSTPTRNSPTTQALNNNFVTPTHMLANSKRKSHLICYSDPLPTSATMDFATARVRSQLCAPVALSSLEDVPAEGDSRQQILLPLTFSFIVIAKLAAQGYEDQRQKKKTGSNNSVPENCPKM</sequence>
<feature type="region of interest" description="Disordered" evidence="1">
    <location>
        <begin position="315"/>
        <end position="336"/>
    </location>
</feature>
<dbReference type="Proteomes" id="UP000245207">
    <property type="component" value="Unassembled WGS sequence"/>
</dbReference>
<gene>
    <name evidence="3" type="ORF">CTI12_AA543770</name>
</gene>
<dbReference type="STRING" id="35608.A0A2U1L0M5"/>
<dbReference type="EMBL" id="PKPP01012349">
    <property type="protein sequence ID" value="PWA42520.1"/>
    <property type="molecule type" value="Genomic_DNA"/>
</dbReference>